<dbReference type="InterPro" id="IPR005302">
    <property type="entry name" value="MoCF_Sase_C"/>
</dbReference>
<dbReference type="AlphaFoldDB" id="A0A2U2DY69"/>
<sequence>MRVANLFIYPFKSARGITLDSARIDAFGMQGDRFAMLTDPDGHFITQRDMPALARISVEPAGDGGLRLAMDGKGEIVAARPTGEDRLGVDVWKSELSAALADAAVHATLSDWLERPVRLVFFDSHSTRIASEEWAGEGTPVRFADGYQILVTTTGSLKALNDDMAAHGEAGVGMDRFRPNIVIDSDEPWAEDRWAAIEIGGIRLDLVKPCARCIMTTQDQRTGSREIASPMPAMGRIRMSADRRVPGPLFGWNAVPRGEGHIDLGDAVTVIHERPEGWAIKRRA</sequence>
<dbReference type="Pfam" id="PF03473">
    <property type="entry name" value="MOSC"/>
    <property type="match status" value="1"/>
</dbReference>
<dbReference type="Proteomes" id="UP000245252">
    <property type="component" value="Unassembled WGS sequence"/>
</dbReference>
<dbReference type="Pfam" id="PF03476">
    <property type="entry name" value="MOSC_N"/>
    <property type="match status" value="1"/>
</dbReference>
<dbReference type="SUPFAM" id="SSF50800">
    <property type="entry name" value="PK beta-barrel domain-like"/>
    <property type="match status" value="1"/>
</dbReference>
<dbReference type="GO" id="GO:0030170">
    <property type="term" value="F:pyridoxal phosphate binding"/>
    <property type="evidence" value="ECO:0007669"/>
    <property type="project" value="InterPro"/>
</dbReference>
<evidence type="ECO:0000313" key="3">
    <source>
        <dbReference type="Proteomes" id="UP000245252"/>
    </source>
</evidence>
<dbReference type="EMBL" id="QFBC01000001">
    <property type="protein sequence ID" value="PWE58260.1"/>
    <property type="molecule type" value="Genomic_DNA"/>
</dbReference>
<dbReference type="SUPFAM" id="SSF141673">
    <property type="entry name" value="MOSC N-terminal domain-like"/>
    <property type="match status" value="1"/>
</dbReference>
<dbReference type="PROSITE" id="PS51340">
    <property type="entry name" value="MOSC"/>
    <property type="match status" value="1"/>
</dbReference>
<evidence type="ECO:0000313" key="2">
    <source>
        <dbReference type="EMBL" id="PWE58260.1"/>
    </source>
</evidence>
<dbReference type="InterPro" id="IPR011037">
    <property type="entry name" value="Pyrv_Knase-like_insert_dom_sf"/>
</dbReference>
<feature type="domain" description="MOSC" evidence="1">
    <location>
        <begin position="111"/>
        <end position="271"/>
    </location>
</feature>
<evidence type="ECO:0000259" key="1">
    <source>
        <dbReference type="PROSITE" id="PS51340"/>
    </source>
</evidence>
<dbReference type="OrthoDB" id="581532at2"/>
<name>A0A2U2DY69_9HYPH</name>
<dbReference type="GO" id="GO:0003824">
    <property type="term" value="F:catalytic activity"/>
    <property type="evidence" value="ECO:0007669"/>
    <property type="project" value="InterPro"/>
</dbReference>
<protein>
    <submittedName>
        <fullName evidence="2">MOSC domain-containing protein</fullName>
    </submittedName>
</protein>
<dbReference type="PANTHER" id="PTHR14237">
    <property type="entry name" value="MOLYBDOPTERIN COFACTOR SULFURASE MOSC"/>
    <property type="match status" value="1"/>
</dbReference>
<organism evidence="2 3">
    <name type="scientific">Metarhizobium album</name>
    <dbReference type="NCBI Taxonomy" id="2182425"/>
    <lineage>
        <taxon>Bacteria</taxon>
        <taxon>Pseudomonadati</taxon>
        <taxon>Pseudomonadota</taxon>
        <taxon>Alphaproteobacteria</taxon>
        <taxon>Hyphomicrobiales</taxon>
        <taxon>Rhizobiaceae</taxon>
        <taxon>Metarhizobium</taxon>
    </lineage>
</organism>
<accession>A0A2U2DY69</accession>
<dbReference type="PANTHER" id="PTHR14237:SF19">
    <property type="entry name" value="MITOCHONDRIAL AMIDOXIME REDUCING COMPONENT 1"/>
    <property type="match status" value="1"/>
</dbReference>
<dbReference type="InterPro" id="IPR005303">
    <property type="entry name" value="MOCOS_middle"/>
</dbReference>
<reference evidence="2 3" key="1">
    <citation type="submission" date="2018-05" db="EMBL/GenBank/DDBJ databases">
        <title>The draft genome of strain NS-104.</title>
        <authorList>
            <person name="Hang P."/>
            <person name="Jiang J."/>
        </authorList>
    </citation>
    <scope>NUCLEOTIDE SEQUENCE [LARGE SCALE GENOMIC DNA]</scope>
    <source>
        <strain evidence="2 3">NS-104</strain>
    </source>
</reference>
<gene>
    <name evidence="2" type="ORF">DEM27_03570</name>
</gene>
<comment type="caution">
    <text evidence="2">The sequence shown here is derived from an EMBL/GenBank/DDBJ whole genome shotgun (WGS) entry which is preliminary data.</text>
</comment>
<keyword evidence="3" id="KW-1185">Reference proteome</keyword>
<dbReference type="GO" id="GO:0030151">
    <property type="term" value="F:molybdenum ion binding"/>
    <property type="evidence" value="ECO:0007669"/>
    <property type="project" value="InterPro"/>
</dbReference>
<dbReference type="RefSeq" id="WP_109456778.1">
    <property type="nucleotide sequence ID" value="NZ_QFBC01000001.1"/>
</dbReference>
<proteinExistence type="predicted"/>